<dbReference type="GO" id="GO:0012506">
    <property type="term" value="C:vesicle membrane"/>
    <property type="evidence" value="ECO:0007669"/>
    <property type="project" value="TreeGrafter"/>
</dbReference>
<evidence type="ECO:0000313" key="4">
    <source>
        <dbReference type="Proteomes" id="UP000694400"/>
    </source>
</evidence>
<feature type="region of interest" description="Disordered" evidence="1">
    <location>
        <begin position="175"/>
        <end position="244"/>
    </location>
</feature>
<dbReference type="InterPro" id="IPR021569">
    <property type="entry name" value="TUG-UBL1"/>
</dbReference>
<dbReference type="GO" id="GO:0006886">
    <property type="term" value="P:intracellular protein transport"/>
    <property type="evidence" value="ECO:0007669"/>
    <property type="project" value="TreeGrafter"/>
</dbReference>
<dbReference type="SUPFAM" id="SSF54236">
    <property type="entry name" value="Ubiquitin-like"/>
    <property type="match status" value="1"/>
</dbReference>
<proteinExistence type="predicted"/>
<evidence type="ECO:0000256" key="1">
    <source>
        <dbReference type="SAM" id="MobiDB-lite"/>
    </source>
</evidence>
<evidence type="ECO:0000259" key="2">
    <source>
        <dbReference type="Pfam" id="PF11470"/>
    </source>
</evidence>
<reference evidence="3" key="3">
    <citation type="submission" date="2025-09" db="UniProtKB">
        <authorList>
            <consortium name="Ensembl"/>
        </authorList>
    </citation>
    <scope>IDENTIFICATION</scope>
</reference>
<reference evidence="3" key="1">
    <citation type="submission" date="2019-08" db="EMBL/GenBank/DDBJ databases">
        <title>Three high-quality genomes provides insights into domestication of ducks.</title>
        <authorList>
            <person name="Hou Z.C."/>
            <person name="Zhu F."/>
            <person name="Yin Z.T."/>
            <person name="Zhang F."/>
        </authorList>
    </citation>
    <scope>NUCLEOTIDE SEQUENCE [LARGE SCALE GENOMIC DNA]</scope>
</reference>
<feature type="domain" description="TUG ubiquitin-like" evidence="2">
    <location>
        <begin position="5"/>
        <end position="27"/>
    </location>
</feature>
<dbReference type="Gene3D" id="3.10.20.90">
    <property type="entry name" value="Phosphatidylinositol 3-kinase Catalytic Subunit, Chain A, domain 1"/>
    <property type="match status" value="1"/>
</dbReference>
<dbReference type="InterPro" id="IPR029071">
    <property type="entry name" value="Ubiquitin-like_domsf"/>
</dbReference>
<name>A0A8B9R5V3_ANAPL</name>
<protein>
    <submittedName>
        <fullName evidence="3">ASPSCR1 tether for SLC2A4, UBX domain containing</fullName>
    </submittedName>
</protein>
<dbReference type="Proteomes" id="UP000694400">
    <property type="component" value="Chromosome 18"/>
</dbReference>
<dbReference type="AlphaFoldDB" id="A0A8B9R5V3"/>
<dbReference type="PANTHER" id="PTHR46467">
    <property type="entry name" value="TETHER CONTAINING UBX DOMAIN FOR GLUT4"/>
    <property type="match status" value="1"/>
</dbReference>
<dbReference type="GO" id="GO:0042593">
    <property type="term" value="P:glucose homeostasis"/>
    <property type="evidence" value="ECO:0007669"/>
    <property type="project" value="TreeGrafter"/>
</dbReference>
<organism evidence="3 4">
    <name type="scientific">Anas platyrhynchos</name>
    <name type="common">Mallard</name>
    <name type="synonym">Anas boschas</name>
    <dbReference type="NCBI Taxonomy" id="8839"/>
    <lineage>
        <taxon>Eukaryota</taxon>
        <taxon>Metazoa</taxon>
        <taxon>Chordata</taxon>
        <taxon>Craniata</taxon>
        <taxon>Vertebrata</taxon>
        <taxon>Euteleostomi</taxon>
        <taxon>Archelosauria</taxon>
        <taxon>Archosauria</taxon>
        <taxon>Dinosauria</taxon>
        <taxon>Saurischia</taxon>
        <taxon>Theropoda</taxon>
        <taxon>Coelurosauria</taxon>
        <taxon>Aves</taxon>
        <taxon>Neognathae</taxon>
        <taxon>Galloanserae</taxon>
        <taxon>Anseriformes</taxon>
        <taxon>Anatidae</taxon>
        <taxon>Anatinae</taxon>
        <taxon>Anas</taxon>
    </lineage>
</organism>
<dbReference type="InterPro" id="IPR059238">
    <property type="entry name" value="UBX1_UBXN9"/>
</dbReference>
<dbReference type="PANTHER" id="PTHR46467:SF1">
    <property type="entry name" value="TETHER CONTAINING UBX DOMAIN FOR GLUT4"/>
    <property type="match status" value="1"/>
</dbReference>
<evidence type="ECO:0000313" key="3">
    <source>
        <dbReference type="Ensembl" id="ENSAPLP00020006778.1"/>
    </source>
</evidence>
<dbReference type="Ensembl" id="ENSAPLT00020007283.1">
    <property type="protein sequence ID" value="ENSAPLP00020006778.1"/>
    <property type="gene ID" value="ENSAPLG00020004938.1"/>
</dbReference>
<dbReference type="CDD" id="cd17075">
    <property type="entry name" value="UBX1_UBXN9"/>
    <property type="match status" value="1"/>
</dbReference>
<reference evidence="3" key="2">
    <citation type="submission" date="2025-08" db="UniProtKB">
        <authorList>
            <consortium name="Ensembl"/>
        </authorList>
    </citation>
    <scope>IDENTIFICATION</scope>
</reference>
<sequence length="388" mass="43952">MVPGRSVLDLSLQWRFARLPNNAKLEMVPVSCNRAGIGNTVRIALQLDDGSRLQDTFLCQQTLWELLNHFAKTREFMEQHGEFCPVCIYMRDEVSHQNLLNHLFLAPLSNLETVDAMTQCNEPVVRPGSIRGAEDVPLPQMHMFPKDLDHRDVALSLNCCTDNQGLIREPNASVEELCPPSEPKSTPFVPFFGDGQRLGDTSVATPPLGLDKPSSKLPATFSSPGGPSEPKKSKNSQELQNEQEQFVEREPLLCHLDLLEPLPAGLDDLPDDFFEVTVDDVRKRLAQLQSERKRLEEAPLLTSSLREAQMKEKIERYPKVVLRVHFPDRHVLQGFFRPSETGKRYLCFSLCACSYHLSLLDSCMTEEGWFWNDLSAVQGRNRALKKQL</sequence>
<dbReference type="GO" id="GO:0005634">
    <property type="term" value="C:nucleus"/>
    <property type="evidence" value="ECO:0007669"/>
    <property type="project" value="TreeGrafter"/>
</dbReference>
<accession>A0A8B9R5V3</accession>
<dbReference type="Pfam" id="PF11470">
    <property type="entry name" value="TUG-UBL1"/>
    <property type="match status" value="1"/>
</dbReference>
<dbReference type="GO" id="GO:0005737">
    <property type="term" value="C:cytoplasm"/>
    <property type="evidence" value="ECO:0007669"/>
    <property type="project" value="TreeGrafter"/>
</dbReference>